<feature type="region of interest" description="Disordered" evidence="5">
    <location>
        <begin position="158"/>
        <end position="183"/>
    </location>
</feature>
<comment type="subcellular location">
    <subcellularLocation>
        <location evidence="1">Cytoplasm</location>
    </subcellularLocation>
</comment>
<dbReference type="Gene3D" id="2.30.42.10">
    <property type="match status" value="1"/>
</dbReference>
<dbReference type="PANTHER" id="PTHR45872:SF2">
    <property type="entry name" value="RHO GUANINE NUCLEOTIDE EXCHANGE FACTOR 2, ISOFORM D"/>
    <property type="match status" value="1"/>
</dbReference>
<dbReference type="EMBL" id="GGYP01001354">
    <property type="protein sequence ID" value="MDE46125.1"/>
    <property type="molecule type" value="Transcribed_RNA"/>
</dbReference>
<dbReference type="GO" id="GO:0005737">
    <property type="term" value="C:cytoplasm"/>
    <property type="evidence" value="ECO:0007669"/>
    <property type="project" value="UniProtKB-SubCell"/>
</dbReference>
<dbReference type="InterPro" id="IPR036034">
    <property type="entry name" value="PDZ_sf"/>
</dbReference>
<dbReference type="SMART" id="SM00233">
    <property type="entry name" value="PH"/>
    <property type="match status" value="1"/>
</dbReference>
<name>A0A6G1S6J2_9ACAR</name>
<dbReference type="Pfam" id="PF17838">
    <property type="entry name" value="PH_16"/>
    <property type="match status" value="1"/>
</dbReference>
<dbReference type="PANTHER" id="PTHR45872">
    <property type="entry name" value="RHO GUANINE NUCLEOTIDE EXCHANGE FACTOR 2, ISOFORM D"/>
    <property type="match status" value="1"/>
</dbReference>
<feature type="compositionally biased region" description="Polar residues" evidence="5">
    <location>
        <begin position="241"/>
        <end position="251"/>
    </location>
</feature>
<evidence type="ECO:0000259" key="8">
    <source>
        <dbReference type="PROSITE" id="PS50106"/>
    </source>
</evidence>
<dbReference type="GO" id="GO:0005085">
    <property type="term" value="F:guanyl-nucleotide exchange factor activity"/>
    <property type="evidence" value="ECO:0007669"/>
    <property type="project" value="InterPro"/>
</dbReference>
<dbReference type="PROSITE" id="PS50003">
    <property type="entry name" value="PH_DOMAIN"/>
    <property type="match status" value="1"/>
</dbReference>
<evidence type="ECO:0000259" key="7">
    <source>
        <dbReference type="PROSITE" id="PS50010"/>
    </source>
</evidence>
<dbReference type="SMART" id="SM00228">
    <property type="entry name" value="PDZ"/>
    <property type="match status" value="1"/>
</dbReference>
<dbReference type="InterPro" id="IPR000219">
    <property type="entry name" value="DH_dom"/>
</dbReference>
<dbReference type="PROSITE" id="PS50010">
    <property type="entry name" value="DH_2"/>
    <property type="match status" value="1"/>
</dbReference>
<feature type="compositionally biased region" description="Polar residues" evidence="5">
    <location>
        <begin position="650"/>
        <end position="674"/>
    </location>
</feature>
<dbReference type="InterPro" id="IPR041020">
    <property type="entry name" value="PH_16"/>
</dbReference>
<feature type="region of interest" description="Disordered" evidence="5">
    <location>
        <begin position="221"/>
        <end position="274"/>
    </location>
</feature>
<dbReference type="InterPro" id="IPR035899">
    <property type="entry name" value="DBL_dom_sf"/>
</dbReference>
<feature type="compositionally biased region" description="Low complexity" evidence="5">
    <location>
        <begin position="298"/>
        <end position="337"/>
    </location>
</feature>
<reference evidence="9" key="1">
    <citation type="submission" date="2018-10" db="EMBL/GenBank/DDBJ databases">
        <title>Transcriptome assembly of Aceria tosichella (Wheat curl mite) Type 2.</title>
        <authorList>
            <person name="Scully E.D."/>
            <person name="Geib S.M."/>
            <person name="Palmer N.A."/>
            <person name="Gupta A.K."/>
            <person name="Sarath G."/>
            <person name="Tatineni S."/>
        </authorList>
    </citation>
    <scope>NUCLEOTIDE SEQUENCE</scope>
    <source>
        <strain evidence="9">LincolnNE</strain>
    </source>
</reference>
<organism evidence="9">
    <name type="scientific">Aceria tosichella</name>
    <name type="common">wheat curl mite</name>
    <dbReference type="NCBI Taxonomy" id="561515"/>
    <lineage>
        <taxon>Eukaryota</taxon>
        <taxon>Metazoa</taxon>
        <taxon>Ecdysozoa</taxon>
        <taxon>Arthropoda</taxon>
        <taxon>Chelicerata</taxon>
        <taxon>Arachnida</taxon>
        <taxon>Acari</taxon>
        <taxon>Acariformes</taxon>
        <taxon>Trombidiformes</taxon>
        <taxon>Prostigmata</taxon>
        <taxon>Eupodina</taxon>
        <taxon>Eriophyoidea</taxon>
        <taxon>Eriophyidae</taxon>
        <taxon>Eriophyinae</taxon>
        <taxon>Aceriini</taxon>
        <taxon>Aceria</taxon>
    </lineage>
</organism>
<feature type="compositionally biased region" description="Basic residues" evidence="5">
    <location>
        <begin position="163"/>
        <end position="178"/>
    </location>
</feature>
<feature type="compositionally biased region" description="Acidic residues" evidence="5">
    <location>
        <begin position="682"/>
        <end position="692"/>
    </location>
</feature>
<keyword evidence="2" id="KW-0963">Cytoplasm</keyword>
<dbReference type="AlphaFoldDB" id="A0A6G1S6J2"/>
<dbReference type="GO" id="GO:0007186">
    <property type="term" value="P:G protein-coupled receptor signaling pathway"/>
    <property type="evidence" value="ECO:0007669"/>
    <property type="project" value="TreeGrafter"/>
</dbReference>
<feature type="domain" description="PH" evidence="6">
    <location>
        <begin position="804"/>
        <end position="915"/>
    </location>
</feature>
<dbReference type="Pfam" id="PF00621">
    <property type="entry name" value="RhoGEF"/>
    <property type="match status" value="1"/>
</dbReference>
<gene>
    <name evidence="9" type="primary">Arhgef1</name>
    <name evidence="9" type="ORF">g.17080</name>
</gene>
<dbReference type="SUPFAM" id="SSF48065">
    <property type="entry name" value="DBL homology domain (DH-domain)"/>
    <property type="match status" value="1"/>
</dbReference>
<dbReference type="Pfam" id="PF00595">
    <property type="entry name" value="PDZ"/>
    <property type="match status" value="1"/>
</dbReference>
<dbReference type="Gene3D" id="1.20.900.10">
    <property type="entry name" value="Dbl homology (DH) domain"/>
    <property type="match status" value="1"/>
</dbReference>
<dbReference type="Gene3D" id="2.30.29.30">
    <property type="entry name" value="Pleckstrin-homology domain (PH domain)/Phosphotyrosine-binding domain (PTB)"/>
    <property type="match status" value="1"/>
</dbReference>
<evidence type="ECO:0000256" key="1">
    <source>
        <dbReference type="ARBA" id="ARBA00004496"/>
    </source>
</evidence>
<feature type="region of interest" description="Disordered" evidence="5">
    <location>
        <begin position="633"/>
        <end position="697"/>
    </location>
</feature>
<evidence type="ECO:0000256" key="3">
    <source>
        <dbReference type="ARBA" id="ARBA00022553"/>
    </source>
</evidence>
<proteinExistence type="predicted"/>
<feature type="domain" description="PDZ" evidence="8">
    <location>
        <begin position="13"/>
        <end position="90"/>
    </location>
</feature>
<feature type="compositionally biased region" description="Polar residues" evidence="5">
    <location>
        <begin position="286"/>
        <end position="297"/>
    </location>
</feature>
<sequence length="953" mass="105769">MESTTSRGYKEKSVIIHRDENGFGLRVGGQNPVFVDCVHENGAAWKAGVRKDDRIIKVNGTLVRLYDHQRVVQMIQNCTPFVNLTLHSPETDSYSLDVSASTLGQTSSDQNILGTGGLHHSHSSNNISMNNNSISINSNPIQVHPMLHHDHLHGKLTHNPYPHNHRQHHNHQRRHHSNPHSMSSNWLLEIGDDLFQDNHHIHSRASVPMNKSHQLQMNPELIPTTSNHGVSKLIVSGPNPLASSSTNSINNGGKDLRLSKQQQQQANNIRDNPYYYYKTAPEKISDATSCNTSSTAPLLSSQSNQDQQQQATSAKATTSLSVVRSRSSSKMSIRSTTGKYKPRNLRSRLVEDLRALTITNNSQITPSSLSTSPSSSDLSECDDLETSRLDCLTLNNNSALSNSPGGGGGTPARITTNANANSSPTATGSIIIKSKITTRRLEIIKELVETEKTHLEKLKQLNDLLYKPIKAENLIPPDQLKMVFSCHKTLFKIHRQIYKKLVAAQINVSEVHQEPLVGKALIEIFDGELGKRLEKAASLFCACQSTNSDLLNRITRKDTKSGEFLAQVANQQMLGRLGIKDLLASCFQRLTKYPLLLDNLLKATPNTGSSGMMHSKSLSEGSIAVCATIPPSINDPNVTATHEEAESRPDSQQQFVEQSSAANQSNITSATVSRSNSGASESTEESENETNDETITKNSSAISPIITTIKASTSTICANNTSVLSNYSNSTSSDEYAYERLCIERALHLSRQILIHVNEAVNKAIAQNKLRDVWKKTVFLPPPPDKSEEKKTSAIPVIDIETQQLLHEGSLTLRLARRSYEVYVVLLTHYLVILTREGQDKYKLKYFTSDAKSTQQFFSPVFNIDEHLVTRDSATDENGFYLLCKRKDDSRIYEFASQSPADRAKWKEKIHLAQLYNFAAVPEDDNTLTRYTELISLANDPVDETGLDEKLRQ</sequence>
<keyword evidence="4" id="KW-0175">Coiled coil</keyword>
<accession>A0A6G1S6J2</accession>
<dbReference type="SMART" id="SM00325">
    <property type="entry name" value="RhoGEF"/>
    <property type="match status" value="1"/>
</dbReference>
<feature type="domain" description="DH" evidence="7">
    <location>
        <begin position="439"/>
        <end position="760"/>
    </location>
</feature>
<keyword evidence="3" id="KW-0597">Phosphoprotein</keyword>
<dbReference type="PROSITE" id="PS50106">
    <property type="entry name" value="PDZ"/>
    <property type="match status" value="1"/>
</dbReference>
<evidence type="ECO:0000256" key="4">
    <source>
        <dbReference type="ARBA" id="ARBA00023054"/>
    </source>
</evidence>
<evidence type="ECO:0000256" key="5">
    <source>
        <dbReference type="SAM" id="MobiDB-lite"/>
    </source>
</evidence>
<protein>
    <submittedName>
        <fullName evidence="9">Rho guanine nucleotide exchange factor 1</fullName>
    </submittedName>
</protein>
<evidence type="ECO:0000256" key="2">
    <source>
        <dbReference type="ARBA" id="ARBA00022490"/>
    </source>
</evidence>
<dbReference type="SUPFAM" id="SSF50729">
    <property type="entry name" value="PH domain-like"/>
    <property type="match status" value="1"/>
</dbReference>
<dbReference type="InterPro" id="IPR001478">
    <property type="entry name" value="PDZ"/>
</dbReference>
<evidence type="ECO:0000313" key="9">
    <source>
        <dbReference type="EMBL" id="MDE46125.1"/>
    </source>
</evidence>
<feature type="region of interest" description="Disordered" evidence="5">
    <location>
        <begin position="286"/>
        <end position="346"/>
    </location>
</feature>
<dbReference type="SUPFAM" id="SSF50156">
    <property type="entry name" value="PDZ domain-like"/>
    <property type="match status" value="1"/>
</dbReference>
<feature type="compositionally biased region" description="Polar residues" evidence="5">
    <location>
        <begin position="259"/>
        <end position="270"/>
    </location>
</feature>
<dbReference type="InterPro" id="IPR001849">
    <property type="entry name" value="PH_domain"/>
</dbReference>
<dbReference type="InterPro" id="IPR011993">
    <property type="entry name" value="PH-like_dom_sf"/>
</dbReference>
<dbReference type="GO" id="GO:0001664">
    <property type="term" value="F:G protein-coupled receptor binding"/>
    <property type="evidence" value="ECO:0007669"/>
    <property type="project" value="TreeGrafter"/>
</dbReference>
<evidence type="ECO:0000259" key="6">
    <source>
        <dbReference type="PROSITE" id="PS50003"/>
    </source>
</evidence>